<organism evidence="2 3">
    <name type="scientific">Chlorella vulgaris</name>
    <name type="common">Green alga</name>
    <dbReference type="NCBI Taxonomy" id="3077"/>
    <lineage>
        <taxon>Eukaryota</taxon>
        <taxon>Viridiplantae</taxon>
        <taxon>Chlorophyta</taxon>
        <taxon>core chlorophytes</taxon>
        <taxon>Trebouxiophyceae</taxon>
        <taxon>Chlorellales</taxon>
        <taxon>Chlorellaceae</taxon>
        <taxon>Chlorella clade</taxon>
        <taxon>Chlorella</taxon>
    </lineage>
</organism>
<protein>
    <submittedName>
        <fullName evidence="2">Uncharacterized protein</fullName>
    </submittedName>
</protein>
<name>A0A9D4YVJ3_CHLVU</name>
<dbReference type="OrthoDB" id="508576at2759"/>
<comment type="caution">
    <text evidence="2">The sequence shown here is derived from an EMBL/GenBank/DDBJ whole genome shotgun (WGS) entry which is preliminary data.</text>
</comment>
<accession>A0A9D4YVJ3</accession>
<reference evidence="2" key="1">
    <citation type="journal article" date="2019" name="Plant J.">
        <title>Chlorella vulgaris genome assembly and annotation reveals the molecular basis for metabolic acclimation to high light conditions.</title>
        <authorList>
            <person name="Cecchin M."/>
            <person name="Marcolungo L."/>
            <person name="Rossato M."/>
            <person name="Girolomoni L."/>
            <person name="Cosentino E."/>
            <person name="Cuine S."/>
            <person name="Li-Beisson Y."/>
            <person name="Delledonne M."/>
            <person name="Ballottari M."/>
        </authorList>
    </citation>
    <scope>NUCLEOTIDE SEQUENCE</scope>
    <source>
        <strain evidence="2">211/11P</strain>
    </source>
</reference>
<dbReference type="EMBL" id="SIDB01000009">
    <property type="protein sequence ID" value="KAI3428280.1"/>
    <property type="molecule type" value="Genomic_DNA"/>
</dbReference>
<reference evidence="2" key="2">
    <citation type="submission" date="2020-11" db="EMBL/GenBank/DDBJ databases">
        <authorList>
            <person name="Cecchin M."/>
            <person name="Marcolungo L."/>
            <person name="Rossato M."/>
            <person name="Girolomoni L."/>
            <person name="Cosentino E."/>
            <person name="Cuine S."/>
            <person name="Li-Beisson Y."/>
            <person name="Delledonne M."/>
            <person name="Ballottari M."/>
        </authorList>
    </citation>
    <scope>NUCLEOTIDE SEQUENCE</scope>
    <source>
        <strain evidence="2">211/11P</strain>
        <tissue evidence="2">Whole cell</tissue>
    </source>
</reference>
<evidence type="ECO:0000313" key="2">
    <source>
        <dbReference type="EMBL" id="KAI3428280.1"/>
    </source>
</evidence>
<feature type="signal peptide" evidence="1">
    <location>
        <begin position="1"/>
        <end position="21"/>
    </location>
</feature>
<dbReference type="AlphaFoldDB" id="A0A9D4YVJ3"/>
<keyword evidence="3" id="KW-1185">Reference proteome</keyword>
<proteinExistence type="predicted"/>
<gene>
    <name evidence="2" type="ORF">D9Q98_006659</name>
</gene>
<sequence>MRAGSLVVLALCLFAGAGVRAADDQATVLRTMLGGGVMPTGGKLSALKDSMMAAAAPISAGLGQIHSALRAQYESVTGQLETVVAAAEAQYCTPPTFVPGKQQDDCLTAPCFCRHAAGKEPATFTGSSMTVTFALGSCNFNEAAYIEDGRKVLNCSEPSISYVKAPSSFTSKFKTAPAFTSKECIVTKVFGEADEKELFNFDGSQAPDMNSIIAKVLAQCRVLMLAQPSAANRTSVAKQTALVPPTPSSSICRLLQITEEIKGVMGSVGSGAADMFNSAKGSLTGGAFGR</sequence>
<dbReference type="Proteomes" id="UP001055712">
    <property type="component" value="Unassembled WGS sequence"/>
</dbReference>
<keyword evidence="1" id="KW-0732">Signal</keyword>
<evidence type="ECO:0000256" key="1">
    <source>
        <dbReference type="SAM" id="SignalP"/>
    </source>
</evidence>
<feature type="chain" id="PRO_5038342940" evidence="1">
    <location>
        <begin position="22"/>
        <end position="290"/>
    </location>
</feature>
<evidence type="ECO:0000313" key="3">
    <source>
        <dbReference type="Proteomes" id="UP001055712"/>
    </source>
</evidence>